<evidence type="ECO:0000256" key="5">
    <source>
        <dbReference type="ARBA" id="ARBA00038121"/>
    </source>
</evidence>
<gene>
    <name evidence="8" type="ORF">EOD42_06550</name>
</gene>
<reference evidence="8 9" key="1">
    <citation type="submission" date="2019-01" db="EMBL/GenBank/DDBJ databases">
        <authorList>
            <person name="Chen W.-M."/>
        </authorList>
    </citation>
    <scope>NUCLEOTIDE SEQUENCE [LARGE SCALE GENOMIC DNA]</scope>
    <source>
        <strain evidence="8 9">CCP-6</strain>
    </source>
</reference>
<dbReference type="Pfam" id="PF00288">
    <property type="entry name" value="GHMP_kinases_N"/>
    <property type="match status" value="1"/>
</dbReference>
<dbReference type="InterPro" id="IPR014606">
    <property type="entry name" value="Heptose_7-P_kinase"/>
</dbReference>
<dbReference type="RefSeq" id="WP_127786710.1">
    <property type="nucleotide sequence ID" value="NZ_SACL01000002.1"/>
</dbReference>
<dbReference type="InterPro" id="IPR006204">
    <property type="entry name" value="GHMP_kinase_N_dom"/>
</dbReference>
<evidence type="ECO:0000259" key="6">
    <source>
        <dbReference type="Pfam" id="PF00288"/>
    </source>
</evidence>
<dbReference type="SUPFAM" id="SSF55060">
    <property type="entry name" value="GHMP Kinase, C-terminal domain"/>
    <property type="match status" value="1"/>
</dbReference>
<dbReference type="OrthoDB" id="9812992at2"/>
<keyword evidence="4" id="KW-0067">ATP-binding</keyword>
<dbReference type="GO" id="GO:0042352">
    <property type="term" value="P:GDP-L-fucose salvage"/>
    <property type="evidence" value="ECO:0007669"/>
    <property type="project" value="TreeGrafter"/>
</dbReference>
<evidence type="ECO:0000313" key="8">
    <source>
        <dbReference type="EMBL" id="RVT97482.1"/>
    </source>
</evidence>
<dbReference type="SUPFAM" id="SSF54211">
    <property type="entry name" value="Ribosomal protein S5 domain 2-like"/>
    <property type="match status" value="1"/>
</dbReference>
<name>A0A437MIL4_9PROT</name>
<organism evidence="8 9">
    <name type="scientific">Rhodovarius crocodyli</name>
    <dbReference type="NCBI Taxonomy" id="1979269"/>
    <lineage>
        <taxon>Bacteria</taxon>
        <taxon>Pseudomonadati</taxon>
        <taxon>Pseudomonadota</taxon>
        <taxon>Alphaproteobacteria</taxon>
        <taxon>Acetobacterales</taxon>
        <taxon>Roseomonadaceae</taxon>
        <taxon>Rhodovarius</taxon>
    </lineage>
</organism>
<proteinExistence type="inferred from homology"/>
<evidence type="ECO:0000313" key="9">
    <source>
        <dbReference type="Proteomes" id="UP000282957"/>
    </source>
</evidence>
<accession>A0A437MIL4</accession>
<dbReference type="PRINTS" id="PR00960">
    <property type="entry name" value="LMBPPROTEIN"/>
</dbReference>
<dbReference type="InterPro" id="IPR013750">
    <property type="entry name" value="GHMP_kinase_C_dom"/>
</dbReference>
<dbReference type="EMBL" id="SACL01000002">
    <property type="protein sequence ID" value="RVT97482.1"/>
    <property type="molecule type" value="Genomic_DNA"/>
</dbReference>
<evidence type="ECO:0000256" key="1">
    <source>
        <dbReference type="ARBA" id="ARBA00022679"/>
    </source>
</evidence>
<dbReference type="PANTHER" id="PTHR32463">
    <property type="entry name" value="L-FUCOSE KINASE"/>
    <property type="match status" value="1"/>
</dbReference>
<keyword evidence="9" id="KW-1185">Reference proteome</keyword>
<comment type="caution">
    <text evidence="8">The sequence shown here is derived from an EMBL/GenBank/DDBJ whole genome shotgun (WGS) entry which is preliminary data.</text>
</comment>
<protein>
    <submittedName>
        <fullName evidence="8">Galactokinase</fullName>
    </submittedName>
</protein>
<keyword evidence="1" id="KW-0808">Transferase</keyword>
<dbReference type="InterPro" id="IPR006203">
    <property type="entry name" value="GHMP_knse_ATP-bd_CS"/>
</dbReference>
<dbReference type="PANTHER" id="PTHR32463:SF0">
    <property type="entry name" value="L-FUCOSE KINASE"/>
    <property type="match status" value="1"/>
</dbReference>
<dbReference type="InterPro" id="IPR020568">
    <property type="entry name" value="Ribosomal_Su5_D2-typ_SF"/>
</dbReference>
<evidence type="ECO:0000256" key="4">
    <source>
        <dbReference type="ARBA" id="ARBA00022840"/>
    </source>
</evidence>
<dbReference type="PIRSF" id="PIRSF036406">
    <property type="entry name" value="Hept_kin"/>
    <property type="match status" value="1"/>
</dbReference>
<dbReference type="InterPro" id="IPR036554">
    <property type="entry name" value="GHMP_kinase_C_sf"/>
</dbReference>
<feature type="domain" description="GHMP kinase N-terminal" evidence="6">
    <location>
        <begin position="80"/>
        <end position="156"/>
    </location>
</feature>
<dbReference type="InterPro" id="IPR001174">
    <property type="entry name" value="HddA/FKP"/>
</dbReference>
<dbReference type="Pfam" id="PF08544">
    <property type="entry name" value="GHMP_kinases_C"/>
    <property type="match status" value="1"/>
</dbReference>
<dbReference type="GO" id="GO:0050201">
    <property type="term" value="F:fucokinase activity"/>
    <property type="evidence" value="ECO:0007669"/>
    <property type="project" value="TreeGrafter"/>
</dbReference>
<comment type="similarity">
    <text evidence="5">Belongs to the GHMP kinase family.</text>
</comment>
<feature type="domain" description="GHMP kinase C-terminal" evidence="7">
    <location>
        <begin position="231"/>
        <end position="306"/>
    </location>
</feature>
<dbReference type="Gene3D" id="3.30.230.120">
    <property type="match status" value="1"/>
</dbReference>
<evidence type="ECO:0000256" key="2">
    <source>
        <dbReference type="ARBA" id="ARBA00022741"/>
    </source>
</evidence>
<dbReference type="InterPro" id="IPR052203">
    <property type="entry name" value="GHMP_Kinase-Related"/>
</dbReference>
<dbReference type="AlphaFoldDB" id="A0A437MIL4"/>
<keyword evidence="3 8" id="KW-0418">Kinase</keyword>
<dbReference type="Proteomes" id="UP000282957">
    <property type="component" value="Unassembled WGS sequence"/>
</dbReference>
<sequence length="327" mass="34967">MIIARSPLRISIGGGGTDLPSYYQEREGFLLAMAIRKHVYVSLQRTLEPGLLLKYSQIERPARVVEIQHPIIRESLLELGLGGEAALEITSVADIPAGTGLGSSGSFTTALLKALHALDGRGIPPHELAEQACRIEIDRLGEPIGKQDQYIAAMGGLTGFTFRRDGTVAAEALPVSAATLADLQANTLMFFTGRTRSAGTILAEQDRASRAMDAGMLANLDRVKALGYETRDAFLKGDLARWGEIMREHWEAKKRRSGAMSNPQIDAWYDLAMASGAVGGKLVGAGGGGFLLFYAHDVARLRAAMRGAGLAEVPVVLDPEGTTLIAR</sequence>
<dbReference type="GO" id="GO:0005524">
    <property type="term" value="F:ATP binding"/>
    <property type="evidence" value="ECO:0007669"/>
    <property type="project" value="UniProtKB-KW"/>
</dbReference>
<evidence type="ECO:0000259" key="7">
    <source>
        <dbReference type="Pfam" id="PF08544"/>
    </source>
</evidence>
<keyword evidence="2" id="KW-0547">Nucleotide-binding</keyword>
<evidence type="ECO:0000256" key="3">
    <source>
        <dbReference type="ARBA" id="ARBA00022777"/>
    </source>
</evidence>
<dbReference type="PROSITE" id="PS00627">
    <property type="entry name" value="GHMP_KINASES_ATP"/>
    <property type="match status" value="1"/>
</dbReference>